<keyword evidence="11" id="KW-1185">Reference proteome</keyword>
<comment type="pathway">
    <text evidence="2 8">One-carbon metabolism; tetrahydrofolate interconversion.</text>
</comment>
<accession>A0AAD5P8X4</accession>
<dbReference type="FunFam" id="3.20.20.220:FF:000002">
    <property type="entry name" value="Methylenetetrahydrofolate reductase"/>
    <property type="match status" value="1"/>
</dbReference>
<dbReference type="PANTHER" id="PTHR45754:SF1">
    <property type="entry name" value="METHYLENETETRAHYDROFOLATE REDUCTASE 1"/>
    <property type="match status" value="1"/>
</dbReference>
<dbReference type="InterPro" id="IPR004621">
    <property type="entry name" value="Fadh2_euk"/>
</dbReference>
<comment type="cofactor">
    <cofactor evidence="1">
        <name>FAD</name>
        <dbReference type="ChEBI" id="CHEBI:57692"/>
    </cofactor>
</comment>
<dbReference type="SUPFAM" id="SSF51730">
    <property type="entry name" value="FAD-linked oxidoreductase"/>
    <property type="match status" value="1"/>
</dbReference>
<dbReference type="GO" id="GO:0009086">
    <property type="term" value="P:methionine biosynthetic process"/>
    <property type="evidence" value="ECO:0007669"/>
    <property type="project" value="TreeGrafter"/>
</dbReference>
<evidence type="ECO:0000256" key="1">
    <source>
        <dbReference type="ARBA" id="ARBA00001974"/>
    </source>
</evidence>
<evidence type="ECO:0000256" key="6">
    <source>
        <dbReference type="ARBA" id="ARBA00022857"/>
    </source>
</evidence>
<feature type="domain" description="MTHFR SAM-binding regulatory" evidence="9">
    <location>
        <begin position="321"/>
        <end position="564"/>
    </location>
</feature>
<evidence type="ECO:0000256" key="3">
    <source>
        <dbReference type="ARBA" id="ARBA00006743"/>
    </source>
</evidence>
<dbReference type="GO" id="GO:0035999">
    <property type="term" value="P:tetrahydrofolate interconversion"/>
    <property type="evidence" value="ECO:0007669"/>
    <property type="project" value="TreeGrafter"/>
</dbReference>
<evidence type="ECO:0000256" key="8">
    <source>
        <dbReference type="RuleBase" id="RU004254"/>
    </source>
</evidence>
<protein>
    <submittedName>
        <fullName evidence="10">Methylenetetrahydrofolate reductase-domain-containing protein</fullName>
    </submittedName>
</protein>
<reference evidence="10" key="2">
    <citation type="submission" date="2023-02" db="EMBL/GenBank/DDBJ databases">
        <authorList>
            <consortium name="DOE Joint Genome Institute"/>
            <person name="Mondo S.J."/>
            <person name="Chang Y."/>
            <person name="Wang Y."/>
            <person name="Ahrendt S."/>
            <person name="Andreopoulos W."/>
            <person name="Barry K."/>
            <person name="Beard J."/>
            <person name="Benny G.L."/>
            <person name="Blankenship S."/>
            <person name="Bonito G."/>
            <person name="Cuomo C."/>
            <person name="Desiro A."/>
            <person name="Gervers K.A."/>
            <person name="Hundley H."/>
            <person name="Kuo A."/>
            <person name="LaButti K."/>
            <person name="Lang B.F."/>
            <person name="Lipzen A."/>
            <person name="O'Donnell K."/>
            <person name="Pangilinan J."/>
            <person name="Reynolds N."/>
            <person name="Sandor L."/>
            <person name="Smith M.W."/>
            <person name="Tsang A."/>
            <person name="Grigoriev I.V."/>
            <person name="Stajich J.E."/>
            <person name="Spatafora J.W."/>
        </authorList>
    </citation>
    <scope>NUCLEOTIDE SEQUENCE</scope>
    <source>
        <strain evidence="10">RSA 2281</strain>
    </source>
</reference>
<evidence type="ECO:0000256" key="4">
    <source>
        <dbReference type="ARBA" id="ARBA00022630"/>
    </source>
</evidence>
<evidence type="ECO:0000256" key="2">
    <source>
        <dbReference type="ARBA" id="ARBA00004777"/>
    </source>
</evidence>
<dbReference type="Pfam" id="PF02219">
    <property type="entry name" value="MTHFR"/>
    <property type="match status" value="1"/>
</dbReference>
<dbReference type="EMBL" id="JAIXMP010000055">
    <property type="protein sequence ID" value="KAI9244977.1"/>
    <property type="molecule type" value="Genomic_DNA"/>
</dbReference>
<dbReference type="Gene3D" id="3.20.20.220">
    <property type="match status" value="1"/>
</dbReference>
<dbReference type="InterPro" id="IPR053806">
    <property type="entry name" value="MTHFR_C"/>
</dbReference>
<evidence type="ECO:0000259" key="9">
    <source>
        <dbReference type="Pfam" id="PF21895"/>
    </source>
</evidence>
<evidence type="ECO:0000256" key="7">
    <source>
        <dbReference type="ARBA" id="ARBA00023002"/>
    </source>
</evidence>
<dbReference type="AlphaFoldDB" id="A0AAD5P8X4"/>
<dbReference type="Pfam" id="PF21895">
    <property type="entry name" value="MTHFR_C"/>
    <property type="match status" value="1"/>
</dbReference>
<dbReference type="GO" id="GO:0071949">
    <property type="term" value="F:FAD binding"/>
    <property type="evidence" value="ECO:0007669"/>
    <property type="project" value="TreeGrafter"/>
</dbReference>
<evidence type="ECO:0000313" key="11">
    <source>
        <dbReference type="Proteomes" id="UP001209540"/>
    </source>
</evidence>
<dbReference type="PANTHER" id="PTHR45754">
    <property type="entry name" value="METHYLENETETRAHYDROFOLATE REDUCTASE"/>
    <property type="match status" value="1"/>
</dbReference>
<gene>
    <name evidence="10" type="ORF">BDA99DRAFT_448154</name>
</gene>
<evidence type="ECO:0000256" key="5">
    <source>
        <dbReference type="ARBA" id="ARBA00022827"/>
    </source>
</evidence>
<dbReference type="NCBIfam" id="TIGR00677">
    <property type="entry name" value="fadh2_euk"/>
    <property type="match status" value="1"/>
</dbReference>
<dbReference type="InterPro" id="IPR029041">
    <property type="entry name" value="FAD-linked_oxidoreductase-like"/>
</dbReference>
<keyword evidence="5" id="KW-0274">FAD</keyword>
<dbReference type="CDD" id="cd00537">
    <property type="entry name" value="MTHFR"/>
    <property type="match status" value="1"/>
</dbReference>
<comment type="similarity">
    <text evidence="3">Belongs to the methylenetetrahydrofolate reductase family.</text>
</comment>
<reference evidence="10" key="1">
    <citation type="journal article" date="2022" name="IScience">
        <title>Evolution of zygomycete secretomes and the origins of terrestrial fungal ecologies.</title>
        <authorList>
            <person name="Chang Y."/>
            <person name="Wang Y."/>
            <person name="Mondo S."/>
            <person name="Ahrendt S."/>
            <person name="Andreopoulos W."/>
            <person name="Barry K."/>
            <person name="Beard J."/>
            <person name="Benny G.L."/>
            <person name="Blankenship S."/>
            <person name="Bonito G."/>
            <person name="Cuomo C."/>
            <person name="Desiro A."/>
            <person name="Gervers K.A."/>
            <person name="Hundley H."/>
            <person name="Kuo A."/>
            <person name="LaButti K."/>
            <person name="Lang B.F."/>
            <person name="Lipzen A."/>
            <person name="O'Donnell K."/>
            <person name="Pangilinan J."/>
            <person name="Reynolds N."/>
            <person name="Sandor L."/>
            <person name="Smith M.E."/>
            <person name="Tsang A."/>
            <person name="Grigoriev I.V."/>
            <person name="Stajich J.E."/>
            <person name="Spatafora J.W."/>
        </authorList>
    </citation>
    <scope>NUCLEOTIDE SEQUENCE</scope>
    <source>
        <strain evidence="10">RSA 2281</strain>
    </source>
</reference>
<dbReference type="InterPro" id="IPR003171">
    <property type="entry name" value="Mehydrof_redctse-like"/>
</dbReference>
<sequence>MKITQKLERANEENRLSYSFEFFPPKTEAGLANLFDRMGRMARFEPDFIACTWGAGGSTQERTLEVCSIAQSVHGFETLMHLTCTNMGKDKIDQALKDAKDAGIQNILALRGDAPRDQEYWTPCDQGFTHASDLVTYIRQQYGDYFCIGVAGYPEGHMDTSDKAQDLKYLKAKVDCGANFIMTQLFYNVDTFKEWVKSCRAIGITVPIVPSIMPIPTYQSFRRIINLCGIQVPKPILDALDEIKGDDQRVKDYGVNLAVEMIQEIQKSDCGISGIHISTLNLERSAKLILEKLNVAPKQPPVNDLKKGLTPWSMVRDAAHVENWDEFPNGRYGDARSPAFGENTYLATQPLPTSKAAAKWGHPATPEDITHLFEKYILGQLSTLPWCEEPLQTETDTIQQQLIQINRNGYWTVGSQPAVNGAPSRDPIYGWGPANGYVYQKAFLECFVSDIQLDGLLNRLKSDPFVTFYASNRKGDFVTNVNDAEAQNAVTWGVFPGKEIVQPTIIERVSFESWKEEAYGLWTEWEQQYAPDSKTAQLLRDIGDRYWLINVVHNDFQEANSLFEAMLP</sequence>
<keyword evidence="6" id="KW-0521">NADP</keyword>
<dbReference type="Proteomes" id="UP001209540">
    <property type="component" value="Unassembled WGS sequence"/>
</dbReference>
<organism evidence="10 11">
    <name type="scientific">Phascolomyces articulosus</name>
    <dbReference type="NCBI Taxonomy" id="60185"/>
    <lineage>
        <taxon>Eukaryota</taxon>
        <taxon>Fungi</taxon>
        <taxon>Fungi incertae sedis</taxon>
        <taxon>Mucoromycota</taxon>
        <taxon>Mucoromycotina</taxon>
        <taxon>Mucoromycetes</taxon>
        <taxon>Mucorales</taxon>
        <taxon>Lichtheimiaceae</taxon>
        <taxon>Phascolomyces</taxon>
    </lineage>
</organism>
<dbReference type="GO" id="GO:0005829">
    <property type="term" value="C:cytosol"/>
    <property type="evidence" value="ECO:0007669"/>
    <property type="project" value="TreeGrafter"/>
</dbReference>
<name>A0AAD5P8X4_9FUNG</name>
<keyword evidence="7" id="KW-0560">Oxidoreductase</keyword>
<evidence type="ECO:0000313" key="10">
    <source>
        <dbReference type="EMBL" id="KAI9244977.1"/>
    </source>
</evidence>
<proteinExistence type="inferred from homology"/>
<keyword evidence="4" id="KW-0285">Flavoprotein</keyword>
<dbReference type="GO" id="GO:0004489">
    <property type="term" value="F:methylenetetrahydrofolate reductase [NAD(P)H] activity"/>
    <property type="evidence" value="ECO:0007669"/>
    <property type="project" value="InterPro"/>
</dbReference>
<comment type="caution">
    <text evidence="10">The sequence shown here is derived from an EMBL/GenBank/DDBJ whole genome shotgun (WGS) entry which is preliminary data.</text>
</comment>